<dbReference type="Pfam" id="PF00903">
    <property type="entry name" value="Glyoxalase"/>
    <property type="match status" value="1"/>
</dbReference>
<dbReference type="InterPro" id="IPR004360">
    <property type="entry name" value="Glyas_Fos-R_dOase_dom"/>
</dbReference>
<evidence type="ECO:0000313" key="2">
    <source>
        <dbReference type="EMBL" id="SFA41268.1"/>
    </source>
</evidence>
<dbReference type="PANTHER" id="PTHR34109">
    <property type="entry name" value="BNAUNNG04460D PROTEIN-RELATED"/>
    <property type="match status" value="1"/>
</dbReference>
<gene>
    <name evidence="2" type="ORF">SAMN05444374_10250</name>
</gene>
<dbReference type="PANTHER" id="PTHR34109:SF1">
    <property type="entry name" value="VOC DOMAIN-CONTAINING PROTEIN"/>
    <property type="match status" value="1"/>
</dbReference>
<dbReference type="Gene3D" id="3.30.720.110">
    <property type="match status" value="1"/>
</dbReference>
<evidence type="ECO:0000259" key="1">
    <source>
        <dbReference type="PROSITE" id="PS51819"/>
    </source>
</evidence>
<dbReference type="SUPFAM" id="SSF54593">
    <property type="entry name" value="Glyoxalase/Bleomycin resistance protein/Dihydroxybiphenyl dioxygenase"/>
    <property type="match status" value="1"/>
</dbReference>
<dbReference type="Proteomes" id="UP000182054">
    <property type="component" value="Unassembled WGS sequence"/>
</dbReference>
<evidence type="ECO:0000313" key="3">
    <source>
        <dbReference type="Proteomes" id="UP000182054"/>
    </source>
</evidence>
<accession>A0A1I0SP24</accession>
<dbReference type="PROSITE" id="PS51819">
    <property type="entry name" value="VOC"/>
    <property type="match status" value="1"/>
</dbReference>
<dbReference type="InterPro" id="IPR029068">
    <property type="entry name" value="Glyas_Bleomycin-R_OHBP_Dase"/>
</dbReference>
<dbReference type="Gene3D" id="3.30.720.120">
    <property type="match status" value="1"/>
</dbReference>
<dbReference type="InterPro" id="IPR037523">
    <property type="entry name" value="VOC_core"/>
</dbReference>
<reference evidence="2 3" key="1">
    <citation type="submission" date="2016-10" db="EMBL/GenBank/DDBJ databases">
        <authorList>
            <person name="de Groot N.N."/>
        </authorList>
    </citation>
    <scope>NUCLEOTIDE SEQUENCE [LARGE SCALE GENOMIC DNA]</scope>
    <source>
        <strain evidence="2 3">DSM 44908</strain>
    </source>
</reference>
<sequence length="141" mass="14813">MVTSTTRPGFATWPALRYRDARAAIAFLTDVLGFEAVAVYGEGDRVDHAELRWTGSGGAPGGVMLGSVREDSVIAGLPAGIGAVYLAVDDDAIEAIFDRARQSAGRVVEALRDEDHGGRGFTVLDPEGVYWSVGTYAGHSG</sequence>
<protein>
    <submittedName>
        <fullName evidence="2">Uncharacterized conserved protein PhnB, glyoxalase superfamily</fullName>
    </submittedName>
</protein>
<feature type="domain" description="VOC" evidence="1">
    <location>
        <begin position="7"/>
        <end position="136"/>
    </location>
</feature>
<proteinExistence type="predicted"/>
<organism evidence="2 3">
    <name type="scientific">Rhodococcoides kroppenstedtii</name>
    <dbReference type="NCBI Taxonomy" id="293050"/>
    <lineage>
        <taxon>Bacteria</taxon>
        <taxon>Bacillati</taxon>
        <taxon>Actinomycetota</taxon>
        <taxon>Actinomycetes</taxon>
        <taxon>Mycobacteriales</taxon>
        <taxon>Nocardiaceae</taxon>
        <taxon>Rhodococcoides</taxon>
    </lineage>
</organism>
<dbReference type="AlphaFoldDB" id="A0A1I0SP24"/>
<name>A0A1I0SP24_9NOCA</name>
<dbReference type="EMBL" id="FOJN01000002">
    <property type="protein sequence ID" value="SFA41268.1"/>
    <property type="molecule type" value="Genomic_DNA"/>
</dbReference>